<organism evidence="3 4">
    <name type="scientific">Panacibacter microcysteis</name>
    <dbReference type="NCBI Taxonomy" id="2793269"/>
    <lineage>
        <taxon>Bacteria</taxon>
        <taxon>Pseudomonadati</taxon>
        <taxon>Bacteroidota</taxon>
        <taxon>Chitinophagia</taxon>
        <taxon>Chitinophagales</taxon>
        <taxon>Chitinophagaceae</taxon>
        <taxon>Panacibacter</taxon>
    </lineage>
</organism>
<dbReference type="AlphaFoldDB" id="A0A931E8V8"/>
<accession>A0A931E8V8</accession>
<dbReference type="Pfam" id="PF18962">
    <property type="entry name" value="Por_Secre_tail"/>
    <property type="match status" value="1"/>
</dbReference>
<evidence type="ECO:0000256" key="1">
    <source>
        <dbReference type="SAM" id="SignalP"/>
    </source>
</evidence>
<dbReference type="Gene3D" id="2.60.40.10">
    <property type="entry name" value="Immunoglobulins"/>
    <property type="match status" value="1"/>
</dbReference>
<dbReference type="InterPro" id="IPR026444">
    <property type="entry name" value="Secre_tail"/>
</dbReference>
<reference evidence="3" key="1">
    <citation type="submission" date="2020-11" db="EMBL/GenBank/DDBJ databases">
        <title>Bacterial whole genome sequence for Panacibacter sp. DH6.</title>
        <authorList>
            <person name="Le V."/>
            <person name="Ko S."/>
            <person name="Ahn C.-Y."/>
            <person name="Oh H.-M."/>
        </authorList>
    </citation>
    <scope>NUCLEOTIDE SEQUENCE</scope>
    <source>
        <strain evidence="3">DH6</strain>
    </source>
</reference>
<feature type="chain" id="PRO_5038016113" evidence="1">
    <location>
        <begin position="20"/>
        <end position="776"/>
    </location>
</feature>
<feature type="signal peptide" evidence="1">
    <location>
        <begin position="1"/>
        <end position="19"/>
    </location>
</feature>
<dbReference type="InterPro" id="IPR036116">
    <property type="entry name" value="FN3_sf"/>
</dbReference>
<evidence type="ECO:0000259" key="2">
    <source>
        <dbReference type="PROSITE" id="PS50853"/>
    </source>
</evidence>
<dbReference type="Pfam" id="PF20009">
    <property type="entry name" value="GEVED"/>
    <property type="match status" value="1"/>
</dbReference>
<keyword evidence="1" id="KW-0732">Signal</keyword>
<proteinExistence type="predicted"/>
<dbReference type="EMBL" id="JADWYR010000002">
    <property type="protein sequence ID" value="MBG9377511.1"/>
    <property type="molecule type" value="Genomic_DNA"/>
</dbReference>
<dbReference type="Pfam" id="PF00041">
    <property type="entry name" value="fn3"/>
    <property type="match status" value="1"/>
</dbReference>
<dbReference type="InterPro" id="IPR045474">
    <property type="entry name" value="GEVED"/>
</dbReference>
<dbReference type="PROSITE" id="PS50853">
    <property type="entry name" value="FN3"/>
    <property type="match status" value="1"/>
</dbReference>
<evidence type="ECO:0000313" key="4">
    <source>
        <dbReference type="Proteomes" id="UP000628448"/>
    </source>
</evidence>
<dbReference type="SUPFAM" id="SSF49265">
    <property type="entry name" value="Fibronectin type III"/>
    <property type="match status" value="1"/>
</dbReference>
<dbReference type="PANTHER" id="PTHR42754:SF1">
    <property type="entry name" value="LIPOPROTEIN"/>
    <property type="match status" value="1"/>
</dbReference>
<dbReference type="Proteomes" id="UP000628448">
    <property type="component" value="Unassembled WGS sequence"/>
</dbReference>
<protein>
    <submittedName>
        <fullName evidence="3">T9SS type A sorting domain-containing protein</fullName>
    </submittedName>
</protein>
<gene>
    <name evidence="3" type="ORF">I5907_14805</name>
</gene>
<dbReference type="InterPro" id="IPR003961">
    <property type="entry name" value="FN3_dom"/>
</dbReference>
<dbReference type="PANTHER" id="PTHR42754">
    <property type="entry name" value="ENDOGLUCANASE"/>
    <property type="match status" value="1"/>
</dbReference>
<dbReference type="RefSeq" id="WP_196991594.1">
    <property type="nucleotide sequence ID" value="NZ_JADWYR010000002.1"/>
</dbReference>
<feature type="domain" description="Fibronectin type-III" evidence="2">
    <location>
        <begin position="446"/>
        <end position="532"/>
    </location>
</feature>
<evidence type="ECO:0000313" key="3">
    <source>
        <dbReference type="EMBL" id="MBG9377511.1"/>
    </source>
</evidence>
<dbReference type="SUPFAM" id="SSF50998">
    <property type="entry name" value="Quinoprotein alcohol dehydrogenase-like"/>
    <property type="match status" value="1"/>
</dbReference>
<dbReference type="NCBIfam" id="TIGR04183">
    <property type="entry name" value="Por_Secre_tail"/>
    <property type="match status" value="1"/>
</dbReference>
<keyword evidence="4" id="KW-1185">Reference proteome</keyword>
<comment type="caution">
    <text evidence="3">The sequence shown here is derived from an EMBL/GenBank/DDBJ whole genome shotgun (WGS) entry which is preliminary data.</text>
</comment>
<sequence>MRKILQLLLMLVIVTCATAQNYSLDWLRTADSYLKSGTMLAKDQDNNVIVTGAAVTSAIYTRKFDKFGNLLWERSSFSGIQSNYETATWVNTDAQNNVFVTGYRYSYSSQAPFNFPNALIVLKYDAQGNLLWKYILEGSYGLTIPLSYSALRFRSETDTGGNLYVGTSGTIAGNTVGGFILLKLNPQGALVWSRTSTAGSPGGFLSMRLGNNQVLLTGSSAGAFGNVATVCFDTTGVEKWRAATPERGGQDVETDNLGNAYILTANYNEVNATSGLDILILKYNSNGAQTARYKYNFANNETGYRLCKTGAGELGISGLGYFGGSFTSDWLVMKINMTTGALLWSRTDVNTSPYDVGATNLTGNSNGELFVTGYKPSGKPFPGTLAMATRKYTADGTPAWTALSDSTASRGTAIVLSGDGSVYALGSAYATVLHYFNHSGTGVCNSPDTATITNITRSSAVINYRKTPGAIVYHIQYKALSSPRWITVSTDKLKYKLSGLAPGTTYQYRIETVCNSRPSGYQAIRQFTTAGTPYCTTGALNASDDYIAYVQLGNFVDGINNSTGSNNGYADFTYLTTKAAAGETVSGSLSASYFAPVFNEYFRVWADFNIDGDFNDPGELVVSTTATSIGSFPVSFTIPANAKAGTTRIRVSMKNGSAPPVCGSYASGETEDYGLIITGNTLPQASFSAGMVSAVHETSTGVFIHPNPARDYVTIRHDLHNNKPVFLKIYNSSGQQVISQILTGNTVNVSRLSGGFYIAQLIQEDQVRKIRLVIQR</sequence>
<dbReference type="InterPro" id="IPR011047">
    <property type="entry name" value="Quinoprotein_ADH-like_sf"/>
</dbReference>
<dbReference type="InterPro" id="IPR013783">
    <property type="entry name" value="Ig-like_fold"/>
</dbReference>
<dbReference type="CDD" id="cd00063">
    <property type="entry name" value="FN3"/>
    <property type="match status" value="1"/>
</dbReference>
<name>A0A931E8V8_9BACT</name>